<dbReference type="Pfam" id="PF00535">
    <property type="entry name" value="Glycos_transf_2"/>
    <property type="match status" value="1"/>
</dbReference>
<organism evidence="2 3">
    <name type="scientific">Halorubrum kocurii JCM 14978</name>
    <dbReference type="NCBI Taxonomy" id="1230456"/>
    <lineage>
        <taxon>Archaea</taxon>
        <taxon>Methanobacteriati</taxon>
        <taxon>Methanobacteriota</taxon>
        <taxon>Stenosarchaea group</taxon>
        <taxon>Halobacteria</taxon>
        <taxon>Halobacteriales</taxon>
        <taxon>Haloferacaceae</taxon>
        <taxon>Halorubrum</taxon>
    </lineage>
</organism>
<dbReference type="Gene3D" id="3.90.550.10">
    <property type="entry name" value="Spore Coat Polysaccharide Biosynthesis Protein SpsA, Chain A"/>
    <property type="match status" value="1"/>
</dbReference>
<evidence type="ECO:0000259" key="1">
    <source>
        <dbReference type="Pfam" id="PF00535"/>
    </source>
</evidence>
<accession>M0PNB4</accession>
<reference evidence="2 3" key="1">
    <citation type="journal article" date="2014" name="PLoS Genet.">
        <title>Phylogenetically driven sequencing of extremely halophilic archaea reveals strategies for static and dynamic osmo-response.</title>
        <authorList>
            <person name="Becker E.A."/>
            <person name="Seitzer P.M."/>
            <person name="Tritt A."/>
            <person name="Larsen D."/>
            <person name="Krusor M."/>
            <person name="Yao A.I."/>
            <person name="Wu D."/>
            <person name="Madern D."/>
            <person name="Eisen J.A."/>
            <person name="Darling A.E."/>
            <person name="Facciotti M.T."/>
        </authorList>
    </citation>
    <scope>NUCLEOTIDE SEQUENCE [LARGE SCALE GENOMIC DNA]</scope>
    <source>
        <strain evidence="2 3">JCM 14978</strain>
    </source>
</reference>
<dbReference type="STRING" id="1230456.C468_00110"/>
<dbReference type="Proteomes" id="UP000011546">
    <property type="component" value="Unassembled WGS sequence"/>
</dbReference>
<comment type="caution">
    <text evidence="2">The sequence shown here is derived from an EMBL/GenBank/DDBJ whole genome shotgun (WGS) entry which is preliminary data.</text>
</comment>
<keyword evidence="3" id="KW-1185">Reference proteome</keyword>
<proteinExistence type="predicted"/>
<dbReference type="PANTHER" id="PTHR48090">
    <property type="entry name" value="UNDECAPRENYL-PHOSPHATE 4-DEOXY-4-FORMAMIDO-L-ARABINOSE TRANSFERASE-RELATED"/>
    <property type="match status" value="1"/>
</dbReference>
<dbReference type="EMBL" id="AOJH01000001">
    <property type="protein sequence ID" value="EMA70390.1"/>
    <property type="molecule type" value="Genomic_DNA"/>
</dbReference>
<keyword evidence="2" id="KW-0808">Transferase</keyword>
<feature type="domain" description="Glycosyltransferase 2-like" evidence="1">
    <location>
        <begin position="77"/>
        <end position="235"/>
    </location>
</feature>
<dbReference type="SUPFAM" id="SSF53448">
    <property type="entry name" value="Nucleotide-diphospho-sugar transferases"/>
    <property type="match status" value="1"/>
</dbReference>
<dbReference type="InterPro" id="IPR029044">
    <property type="entry name" value="Nucleotide-diphossugar_trans"/>
</dbReference>
<gene>
    <name evidence="2" type="ORF">C468_00110</name>
</gene>
<protein>
    <submittedName>
        <fullName evidence="2">Glycosyl transferase</fullName>
    </submittedName>
</protein>
<evidence type="ECO:0000313" key="3">
    <source>
        <dbReference type="Proteomes" id="UP000011546"/>
    </source>
</evidence>
<dbReference type="PATRIC" id="fig|1230456.3.peg.19"/>
<sequence>MSTKEPKDAEDLKRGFEDTAKSLGLSGIILQSSAKSRIDYDRSRDELDDAGFSVEAVPVDNSATELQSISKGQSIAAIIPAYNEADSLPEVITATAPYVDDVFVIDDASTDDTEAVAREHADEVVSLPKNMGVGGAVDTGYRAAIRSGYDIVIQIDGDGQHDPSYIPKMLETMEDRDADMVIGSRWLNDSYQDYSLVRRMGIKFFTAEVNVLGGVDITDVTSGFRAYRASMLDDLGRPANSHWALEQTLEAGRKEYIVEEISVPMPPDTDGSQFDIETFAKYPPRMMLTTLKTLLLR</sequence>
<evidence type="ECO:0000313" key="2">
    <source>
        <dbReference type="EMBL" id="EMA70390.1"/>
    </source>
</evidence>
<dbReference type="PANTHER" id="PTHR48090:SF7">
    <property type="entry name" value="RFBJ PROTEIN"/>
    <property type="match status" value="1"/>
</dbReference>
<dbReference type="InterPro" id="IPR050256">
    <property type="entry name" value="Glycosyltransferase_2"/>
</dbReference>
<dbReference type="AlphaFoldDB" id="M0PNB4"/>
<dbReference type="InterPro" id="IPR001173">
    <property type="entry name" value="Glyco_trans_2-like"/>
</dbReference>
<dbReference type="CDD" id="cd04179">
    <property type="entry name" value="DPM_DPG-synthase_like"/>
    <property type="match status" value="1"/>
</dbReference>
<dbReference type="GO" id="GO:0016740">
    <property type="term" value="F:transferase activity"/>
    <property type="evidence" value="ECO:0007669"/>
    <property type="project" value="UniProtKB-KW"/>
</dbReference>
<name>M0PNB4_9EURY</name>